<keyword evidence="3" id="KW-1185">Reference proteome</keyword>
<proteinExistence type="predicted"/>
<dbReference type="Proteomes" id="UP001151760">
    <property type="component" value="Unassembled WGS sequence"/>
</dbReference>
<evidence type="ECO:0000313" key="3">
    <source>
        <dbReference type="Proteomes" id="UP001151760"/>
    </source>
</evidence>
<sequence length="82" mass="8808">MLEDAYCPMISVPLLSALTVLPLVLSNHMLGLSFVVMGLYINTFSVLKDDIPDEECKPAPKKLATAVAKSGKKAIVSSEENT</sequence>
<reference evidence="2" key="1">
    <citation type="journal article" date="2022" name="Int. J. Mol. Sci.">
        <title>Draft Genome of Tanacetum Coccineum: Genomic Comparison of Closely Related Tanacetum-Family Plants.</title>
        <authorList>
            <person name="Yamashiro T."/>
            <person name="Shiraishi A."/>
            <person name="Nakayama K."/>
            <person name="Satake H."/>
        </authorList>
    </citation>
    <scope>NUCLEOTIDE SEQUENCE</scope>
</reference>
<evidence type="ECO:0000313" key="2">
    <source>
        <dbReference type="EMBL" id="GJS97136.1"/>
    </source>
</evidence>
<organism evidence="2 3">
    <name type="scientific">Tanacetum coccineum</name>
    <dbReference type="NCBI Taxonomy" id="301880"/>
    <lineage>
        <taxon>Eukaryota</taxon>
        <taxon>Viridiplantae</taxon>
        <taxon>Streptophyta</taxon>
        <taxon>Embryophyta</taxon>
        <taxon>Tracheophyta</taxon>
        <taxon>Spermatophyta</taxon>
        <taxon>Magnoliopsida</taxon>
        <taxon>eudicotyledons</taxon>
        <taxon>Gunneridae</taxon>
        <taxon>Pentapetalae</taxon>
        <taxon>asterids</taxon>
        <taxon>campanulids</taxon>
        <taxon>Asterales</taxon>
        <taxon>Asteraceae</taxon>
        <taxon>Asteroideae</taxon>
        <taxon>Anthemideae</taxon>
        <taxon>Anthemidinae</taxon>
        <taxon>Tanacetum</taxon>
    </lineage>
</organism>
<keyword evidence="1" id="KW-0812">Transmembrane</keyword>
<keyword evidence="1" id="KW-1133">Transmembrane helix</keyword>
<accession>A0ABQ5A5Z3</accession>
<keyword evidence="1" id="KW-0472">Membrane</keyword>
<gene>
    <name evidence="2" type="ORF">Tco_0804104</name>
</gene>
<dbReference type="EMBL" id="BQNB010011938">
    <property type="protein sequence ID" value="GJS97136.1"/>
    <property type="molecule type" value="Genomic_DNA"/>
</dbReference>
<feature type="transmembrane region" description="Helical" evidence="1">
    <location>
        <begin position="20"/>
        <end position="41"/>
    </location>
</feature>
<evidence type="ECO:0000256" key="1">
    <source>
        <dbReference type="SAM" id="Phobius"/>
    </source>
</evidence>
<comment type="caution">
    <text evidence="2">The sequence shown here is derived from an EMBL/GenBank/DDBJ whole genome shotgun (WGS) entry which is preliminary data.</text>
</comment>
<protein>
    <submittedName>
        <fullName evidence="2">Uncharacterized protein</fullName>
    </submittedName>
</protein>
<name>A0ABQ5A5Z3_9ASTR</name>
<reference evidence="2" key="2">
    <citation type="submission" date="2022-01" db="EMBL/GenBank/DDBJ databases">
        <authorList>
            <person name="Yamashiro T."/>
            <person name="Shiraishi A."/>
            <person name="Satake H."/>
            <person name="Nakayama K."/>
        </authorList>
    </citation>
    <scope>NUCLEOTIDE SEQUENCE</scope>
</reference>